<protein>
    <submittedName>
        <fullName evidence="2">Uncharacterized protein</fullName>
    </submittedName>
</protein>
<organism evidence="2 3">
    <name type="scientific">Dreissena polymorpha</name>
    <name type="common">Zebra mussel</name>
    <name type="synonym">Mytilus polymorpha</name>
    <dbReference type="NCBI Taxonomy" id="45954"/>
    <lineage>
        <taxon>Eukaryota</taxon>
        <taxon>Metazoa</taxon>
        <taxon>Spiralia</taxon>
        <taxon>Lophotrochozoa</taxon>
        <taxon>Mollusca</taxon>
        <taxon>Bivalvia</taxon>
        <taxon>Autobranchia</taxon>
        <taxon>Heteroconchia</taxon>
        <taxon>Euheterodonta</taxon>
        <taxon>Imparidentia</taxon>
        <taxon>Neoheterodontei</taxon>
        <taxon>Myida</taxon>
        <taxon>Dreissenoidea</taxon>
        <taxon>Dreissenidae</taxon>
        <taxon>Dreissena</taxon>
    </lineage>
</organism>
<feature type="chain" id="PRO_5038691509" evidence="1">
    <location>
        <begin position="23"/>
        <end position="229"/>
    </location>
</feature>
<accession>A0A9D4IT59</accession>
<reference evidence="2" key="2">
    <citation type="submission" date="2020-11" db="EMBL/GenBank/DDBJ databases">
        <authorList>
            <person name="McCartney M.A."/>
            <person name="Auch B."/>
            <person name="Kono T."/>
            <person name="Mallez S."/>
            <person name="Becker A."/>
            <person name="Gohl D.M."/>
            <person name="Silverstein K.A.T."/>
            <person name="Koren S."/>
            <person name="Bechman K.B."/>
            <person name="Herman A."/>
            <person name="Abrahante J.E."/>
            <person name="Garbe J."/>
        </authorList>
    </citation>
    <scope>NUCLEOTIDE SEQUENCE</scope>
    <source>
        <strain evidence="2">Duluth1</strain>
        <tissue evidence="2">Whole animal</tissue>
    </source>
</reference>
<reference evidence="2" key="1">
    <citation type="journal article" date="2019" name="bioRxiv">
        <title>The Genome of the Zebra Mussel, Dreissena polymorpha: A Resource for Invasive Species Research.</title>
        <authorList>
            <person name="McCartney M.A."/>
            <person name="Auch B."/>
            <person name="Kono T."/>
            <person name="Mallez S."/>
            <person name="Zhang Y."/>
            <person name="Obille A."/>
            <person name="Becker A."/>
            <person name="Abrahante J.E."/>
            <person name="Garbe J."/>
            <person name="Badalamenti J.P."/>
            <person name="Herman A."/>
            <person name="Mangelson H."/>
            <person name="Liachko I."/>
            <person name="Sullivan S."/>
            <person name="Sone E.D."/>
            <person name="Koren S."/>
            <person name="Silverstein K.A.T."/>
            <person name="Beckman K.B."/>
            <person name="Gohl D.M."/>
        </authorList>
    </citation>
    <scope>NUCLEOTIDE SEQUENCE</scope>
    <source>
        <strain evidence="2">Duluth1</strain>
        <tissue evidence="2">Whole animal</tissue>
    </source>
</reference>
<proteinExistence type="predicted"/>
<evidence type="ECO:0000313" key="3">
    <source>
        <dbReference type="Proteomes" id="UP000828390"/>
    </source>
</evidence>
<feature type="signal peptide" evidence="1">
    <location>
        <begin position="1"/>
        <end position="22"/>
    </location>
</feature>
<keyword evidence="1" id="KW-0732">Signal</keyword>
<evidence type="ECO:0000256" key="1">
    <source>
        <dbReference type="SAM" id="SignalP"/>
    </source>
</evidence>
<name>A0A9D4IT59_DREPO</name>
<comment type="caution">
    <text evidence="2">The sequence shown here is derived from an EMBL/GenBank/DDBJ whole genome shotgun (WGS) entry which is preliminary data.</text>
</comment>
<keyword evidence="3" id="KW-1185">Reference proteome</keyword>
<dbReference type="EMBL" id="JAIWYP010000008">
    <property type="protein sequence ID" value="KAH3787221.1"/>
    <property type="molecule type" value="Genomic_DNA"/>
</dbReference>
<dbReference type="Proteomes" id="UP000828390">
    <property type="component" value="Unassembled WGS sequence"/>
</dbReference>
<gene>
    <name evidence="2" type="ORF">DPMN_165341</name>
</gene>
<evidence type="ECO:0000313" key="2">
    <source>
        <dbReference type="EMBL" id="KAH3787221.1"/>
    </source>
</evidence>
<sequence>MFGVFSTAIALLIVRISNGVFAGPPPSQATAPLRVAALEINGWNLVFRATSGNGQNVYNAWMTGQNASTTKPIDMSRTYSSHFRQDNLKATWANLHVTYVKFALYRDNREVGYVIFDAQGSDFTNWFAKERVVDASWSDLTKTATYNFFSIVGDTFNDERRFFINKLYYGCPKDIGHVAVIERDCNNCNCNMDKHPRYPQFIYADLNSADLWEKQQFGRADYMAIFVSH</sequence>
<dbReference type="AlphaFoldDB" id="A0A9D4IT59"/>